<evidence type="ECO:0000313" key="3">
    <source>
        <dbReference type="Proteomes" id="UP000321721"/>
    </source>
</evidence>
<dbReference type="Proteomes" id="UP000321721">
    <property type="component" value="Unassembled WGS sequence"/>
</dbReference>
<dbReference type="AlphaFoldDB" id="A0A5C6RWS1"/>
<evidence type="ECO:0000256" key="1">
    <source>
        <dbReference type="SAM" id="SignalP"/>
    </source>
</evidence>
<protein>
    <recommendedName>
        <fullName evidence="4">SBBP repeat-containing protein</fullName>
    </recommendedName>
</protein>
<dbReference type="PANTHER" id="PTHR35580:SF1">
    <property type="entry name" value="PHYTASE-LIKE DOMAIN-CONTAINING PROTEIN"/>
    <property type="match status" value="1"/>
</dbReference>
<sequence length="529" mass="56050">MKSYLKQIFLFATLIVTNSALAQQLDWLGHFRSTNHVKSTAISTDNDGNIYVVGTIEIDSADLNPDAGTYYLSPEFSNAAFVCKLDSLGNFIWAKSFGGGSSISPTSVAADDFGGVYIGGSYFNTVDFDPGLGVYDLTVFGGSDLFLSKLNVNGDFEWAFNAGSTSTDAVTDIAVDIDNNVYITGYFDYADFDPGAGWFALNPPEKAGYIAKYKPDGSFVNAVDFEGDGPSGSNSIAIAPNGSLYVVGAFNSTIDFDPGVGTFNLTSISSNVDIYVCKLDTSLTFQWAKSFGSSSADNGHTVSVSDSDEPVITGGFWNTIDVDPGPSTYNVTSNGLVDNLLLKLDASGNFMWANTYGNAQTEYSLDAAIAVNDDIYILGKFIDSIDVDGGPGTQLIASVSPSDSYIARLDGSGNLISSGQLGGPGSVSGKGLCISNTQKIYHTGIFSGSAELDPSAGIDSLTSLGLNDSYIQIAIPSAMVGLKTISTETTKKELIKIIDIMGRYIKDQPNTLLIYVYSDGTTEKVFRVE</sequence>
<evidence type="ECO:0008006" key="4">
    <source>
        <dbReference type="Google" id="ProtNLM"/>
    </source>
</evidence>
<dbReference type="InterPro" id="IPR011042">
    <property type="entry name" value="6-blade_b-propeller_TolB-like"/>
</dbReference>
<organism evidence="2 3">
    <name type="scientific">Vicingus serpentipes</name>
    <dbReference type="NCBI Taxonomy" id="1926625"/>
    <lineage>
        <taxon>Bacteria</taxon>
        <taxon>Pseudomonadati</taxon>
        <taxon>Bacteroidota</taxon>
        <taxon>Flavobacteriia</taxon>
        <taxon>Flavobacteriales</taxon>
        <taxon>Vicingaceae</taxon>
        <taxon>Vicingus</taxon>
    </lineage>
</organism>
<dbReference type="Gene3D" id="2.120.10.30">
    <property type="entry name" value="TolB, C-terminal domain"/>
    <property type="match status" value="1"/>
</dbReference>
<dbReference type="InterPro" id="IPR052918">
    <property type="entry name" value="Motility_Chemotaxis_Reg"/>
</dbReference>
<accession>A0A5C6RWS1</accession>
<gene>
    <name evidence="2" type="ORF">FRY74_05680</name>
</gene>
<dbReference type="InterPro" id="IPR011047">
    <property type="entry name" value="Quinoprotein_ADH-like_sf"/>
</dbReference>
<dbReference type="PANTHER" id="PTHR35580">
    <property type="entry name" value="CELL SURFACE GLYCOPROTEIN (S-LAYER PROTEIN)-LIKE PROTEIN"/>
    <property type="match status" value="1"/>
</dbReference>
<proteinExistence type="predicted"/>
<feature type="chain" id="PRO_5022910751" description="SBBP repeat-containing protein" evidence="1">
    <location>
        <begin position="23"/>
        <end position="529"/>
    </location>
</feature>
<dbReference type="EMBL" id="VOOS01000002">
    <property type="protein sequence ID" value="TXB66060.1"/>
    <property type="molecule type" value="Genomic_DNA"/>
</dbReference>
<keyword evidence="1" id="KW-0732">Signal</keyword>
<keyword evidence="3" id="KW-1185">Reference proteome</keyword>
<dbReference type="SUPFAM" id="SSF50998">
    <property type="entry name" value="Quinoprotein alcohol dehydrogenase-like"/>
    <property type="match status" value="1"/>
</dbReference>
<name>A0A5C6RWS1_9FLAO</name>
<comment type="caution">
    <text evidence="2">The sequence shown here is derived from an EMBL/GenBank/DDBJ whole genome shotgun (WGS) entry which is preliminary data.</text>
</comment>
<evidence type="ECO:0000313" key="2">
    <source>
        <dbReference type="EMBL" id="TXB66060.1"/>
    </source>
</evidence>
<feature type="signal peptide" evidence="1">
    <location>
        <begin position="1"/>
        <end position="22"/>
    </location>
</feature>
<reference evidence="2 3" key="1">
    <citation type="submission" date="2019-08" db="EMBL/GenBank/DDBJ databases">
        <title>Genome of Vicingus serpentipes NCIMB 15042.</title>
        <authorList>
            <person name="Bowman J.P."/>
        </authorList>
    </citation>
    <scope>NUCLEOTIDE SEQUENCE [LARGE SCALE GENOMIC DNA]</scope>
    <source>
        <strain evidence="2 3">NCIMB 15042</strain>
    </source>
</reference>